<comment type="caution">
    <text evidence="3">The sequence shown here is derived from an EMBL/GenBank/DDBJ whole genome shotgun (WGS) entry which is preliminary data.</text>
</comment>
<keyword evidence="4" id="KW-1185">Reference proteome</keyword>
<organism evidence="3 4">
    <name type="scientific">Dryococelus australis</name>
    <dbReference type="NCBI Taxonomy" id="614101"/>
    <lineage>
        <taxon>Eukaryota</taxon>
        <taxon>Metazoa</taxon>
        <taxon>Ecdysozoa</taxon>
        <taxon>Arthropoda</taxon>
        <taxon>Hexapoda</taxon>
        <taxon>Insecta</taxon>
        <taxon>Pterygota</taxon>
        <taxon>Neoptera</taxon>
        <taxon>Polyneoptera</taxon>
        <taxon>Phasmatodea</taxon>
        <taxon>Verophasmatodea</taxon>
        <taxon>Anareolatae</taxon>
        <taxon>Phasmatidae</taxon>
        <taxon>Eurycanthinae</taxon>
        <taxon>Dryococelus</taxon>
    </lineage>
</organism>
<dbReference type="Pfam" id="PF13843">
    <property type="entry name" value="DDE_Tnp_1_7"/>
    <property type="match status" value="1"/>
</dbReference>
<sequence length="328" mass="38209">MKKPLDLKFARKVNDFLLLFGGISFSELLAILEEEDEDDEGNNGVLSQEEVSIAIPPPNNSTQELTDEESGDEDIVSANNLPGSQLGAEAELMNSTVATDSFQCIQKRNFNKCAARKNKLDDMSCEEMKCFIGILLLSGYVSVPRRSLYWEESSDMYNRIVSNSLSRDRFEFIMSNFHCCDSENLDVSDWFAKVRPLFTMLNDRFHAYAPHREKHSFDETMVPYFGRHGCKQFIREQYMPWTTRSFAICRHSFLLDDFPYHIFFDNFSITVPLLYELKKRRLKGTGTIRDKRNPKSPLETTACMKKNLRGKFRFKIYERQEHYYSKEA</sequence>
<dbReference type="PANTHER" id="PTHR47055">
    <property type="entry name" value="DDE_TNP_1_7 DOMAIN-CONTAINING PROTEIN"/>
    <property type="match status" value="1"/>
</dbReference>
<feature type="compositionally biased region" description="Acidic residues" evidence="1">
    <location>
        <begin position="65"/>
        <end position="75"/>
    </location>
</feature>
<feature type="domain" description="PiggyBac transposable element-derived protein" evidence="2">
    <location>
        <begin position="111"/>
        <end position="253"/>
    </location>
</feature>
<evidence type="ECO:0000256" key="1">
    <source>
        <dbReference type="SAM" id="MobiDB-lite"/>
    </source>
</evidence>
<dbReference type="PANTHER" id="PTHR47055:SF3">
    <property type="entry name" value="PHORBOL-ESTER_DAG-TYPE DOMAIN-CONTAINING PROTEIN"/>
    <property type="match status" value="1"/>
</dbReference>
<evidence type="ECO:0000259" key="2">
    <source>
        <dbReference type="Pfam" id="PF13843"/>
    </source>
</evidence>
<dbReference type="InterPro" id="IPR052638">
    <property type="entry name" value="PiggyBac_TE-derived"/>
</dbReference>
<name>A0ABQ9GGZ9_9NEOP</name>
<accession>A0ABQ9GGZ9</accession>
<evidence type="ECO:0000313" key="3">
    <source>
        <dbReference type="EMBL" id="KAJ8871306.1"/>
    </source>
</evidence>
<dbReference type="EMBL" id="JARBHB010000012">
    <property type="protein sequence ID" value="KAJ8871306.1"/>
    <property type="molecule type" value="Genomic_DNA"/>
</dbReference>
<proteinExistence type="predicted"/>
<reference evidence="3 4" key="1">
    <citation type="submission" date="2023-02" db="EMBL/GenBank/DDBJ databases">
        <title>LHISI_Scaffold_Assembly.</title>
        <authorList>
            <person name="Stuart O.P."/>
            <person name="Cleave R."/>
            <person name="Magrath M.J.L."/>
            <person name="Mikheyev A.S."/>
        </authorList>
    </citation>
    <scope>NUCLEOTIDE SEQUENCE [LARGE SCALE GENOMIC DNA]</scope>
    <source>
        <strain evidence="3">Daus_M_001</strain>
        <tissue evidence="3">Leg muscle</tissue>
    </source>
</reference>
<gene>
    <name evidence="3" type="ORF">PR048_027623</name>
</gene>
<protein>
    <recommendedName>
        <fullName evidence="2">PiggyBac transposable element-derived protein domain-containing protein</fullName>
    </recommendedName>
</protein>
<dbReference type="InterPro" id="IPR029526">
    <property type="entry name" value="PGBD"/>
</dbReference>
<dbReference type="Proteomes" id="UP001159363">
    <property type="component" value="Chromosome 11"/>
</dbReference>
<feature type="region of interest" description="Disordered" evidence="1">
    <location>
        <begin position="50"/>
        <end position="75"/>
    </location>
</feature>
<evidence type="ECO:0000313" key="4">
    <source>
        <dbReference type="Proteomes" id="UP001159363"/>
    </source>
</evidence>